<proteinExistence type="predicted"/>
<feature type="domain" description="HTH myb-type" evidence="9">
    <location>
        <begin position="109"/>
        <end position="165"/>
    </location>
</feature>
<comment type="caution">
    <text evidence="10">The sequence shown here is derived from an EMBL/GenBank/DDBJ whole genome shotgun (WGS) entry which is preliminary data.</text>
</comment>
<name>A0AAV7E502_ARIFI</name>
<dbReference type="PANTHER" id="PTHR44042">
    <property type="entry name" value="DUPLICATED HOMEODOMAIN-LIKE SUPERFAMILY PROTEIN-RELATED"/>
    <property type="match status" value="1"/>
</dbReference>
<dbReference type="FunFam" id="1.10.10.60:FF:000009">
    <property type="entry name" value="transcription factor MYB1R1"/>
    <property type="match status" value="1"/>
</dbReference>
<dbReference type="SUPFAM" id="SSF46689">
    <property type="entry name" value="Homeodomain-like"/>
    <property type="match status" value="2"/>
</dbReference>
<evidence type="ECO:0000259" key="9">
    <source>
        <dbReference type="PROSITE" id="PS51294"/>
    </source>
</evidence>
<evidence type="ECO:0000313" key="11">
    <source>
        <dbReference type="Proteomes" id="UP000825729"/>
    </source>
</evidence>
<dbReference type="SMART" id="SM00717">
    <property type="entry name" value="SANT"/>
    <property type="match status" value="2"/>
</dbReference>
<dbReference type="EMBL" id="JAINDJ010000007">
    <property type="protein sequence ID" value="KAG9442497.1"/>
    <property type="molecule type" value="Genomic_DNA"/>
</dbReference>
<evidence type="ECO:0000256" key="4">
    <source>
        <dbReference type="ARBA" id="ARBA00023163"/>
    </source>
</evidence>
<feature type="region of interest" description="Disordered" evidence="6">
    <location>
        <begin position="82"/>
        <end position="113"/>
    </location>
</feature>
<dbReference type="PROSITE" id="PS51294">
    <property type="entry name" value="HTH_MYB"/>
    <property type="match status" value="2"/>
</dbReference>
<dbReference type="PROSITE" id="PS51293">
    <property type="entry name" value="SANT"/>
    <property type="match status" value="1"/>
</dbReference>
<dbReference type="PROSITE" id="PS50090">
    <property type="entry name" value="MYB_LIKE"/>
    <property type="match status" value="2"/>
</dbReference>
<dbReference type="NCBIfam" id="TIGR01557">
    <property type="entry name" value="myb_SHAQKYF"/>
    <property type="match status" value="1"/>
</dbReference>
<dbReference type="InterPro" id="IPR017930">
    <property type="entry name" value="Myb_dom"/>
</dbReference>
<feature type="compositionally biased region" description="Basic and acidic residues" evidence="6">
    <location>
        <begin position="174"/>
        <end position="184"/>
    </location>
</feature>
<dbReference type="FunFam" id="1.10.10.60:FF:000154">
    <property type="entry name" value="Transcription factor SRM1"/>
    <property type="match status" value="1"/>
</dbReference>
<evidence type="ECO:0000256" key="3">
    <source>
        <dbReference type="ARBA" id="ARBA00023125"/>
    </source>
</evidence>
<dbReference type="Pfam" id="PF00249">
    <property type="entry name" value="Myb_DNA-binding"/>
    <property type="match status" value="2"/>
</dbReference>
<evidence type="ECO:0000256" key="6">
    <source>
        <dbReference type="SAM" id="MobiDB-lite"/>
    </source>
</evidence>
<evidence type="ECO:0000256" key="1">
    <source>
        <dbReference type="ARBA" id="ARBA00004123"/>
    </source>
</evidence>
<feature type="region of interest" description="Disordered" evidence="6">
    <location>
        <begin position="1"/>
        <end position="23"/>
    </location>
</feature>
<dbReference type="GO" id="GO:0005634">
    <property type="term" value="C:nucleus"/>
    <property type="evidence" value="ECO:0007669"/>
    <property type="project" value="UniProtKB-SubCell"/>
</dbReference>
<keyword evidence="11" id="KW-1185">Reference proteome</keyword>
<reference evidence="10 11" key="1">
    <citation type="submission" date="2021-07" db="EMBL/GenBank/DDBJ databases">
        <title>The Aristolochia fimbriata genome: insights into angiosperm evolution, floral development and chemical biosynthesis.</title>
        <authorList>
            <person name="Jiao Y."/>
        </authorList>
    </citation>
    <scope>NUCLEOTIDE SEQUENCE [LARGE SCALE GENOMIC DNA]</scope>
    <source>
        <strain evidence="10">IBCAS-2021</strain>
        <tissue evidence="10">Leaf</tissue>
    </source>
</reference>
<dbReference type="PANTHER" id="PTHR44042:SF67">
    <property type="entry name" value="MYB-LIKE PROTEIN I"/>
    <property type="match status" value="1"/>
</dbReference>
<evidence type="ECO:0000313" key="10">
    <source>
        <dbReference type="EMBL" id="KAG9442497.1"/>
    </source>
</evidence>
<keyword evidence="5" id="KW-0539">Nucleus</keyword>
<evidence type="ECO:0000259" key="8">
    <source>
        <dbReference type="PROSITE" id="PS51293"/>
    </source>
</evidence>
<protein>
    <submittedName>
        <fullName evidence="10">Uncharacterized protein</fullName>
    </submittedName>
</protein>
<feature type="domain" description="Myb-like" evidence="7">
    <location>
        <begin position="12"/>
        <end position="66"/>
    </location>
</feature>
<dbReference type="Proteomes" id="UP000825729">
    <property type="component" value="Unassembled WGS sequence"/>
</dbReference>
<evidence type="ECO:0000259" key="7">
    <source>
        <dbReference type="PROSITE" id="PS50090"/>
    </source>
</evidence>
<dbReference type="InterPro" id="IPR006447">
    <property type="entry name" value="Myb_dom_plants"/>
</dbReference>
<dbReference type="CDD" id="cd00167">
    <property type="entry name" value="SANT"/>
    <property type="match status" value="2"/>
</dbReference>
<feature type="domain" description="SANT" evidence="8">
    <location>
        <begin position="117"/>
        <end position="165"/>
    </location>
</feature>
<accession>A0AAV7E502</accession>
<evidence type="ECO:0000256" key="2">
    <source>
        <dbReference type="ARBA" id="ARBA00023015"/>
    </source>
</evidence>
<evidence type="ECO:0000256" key="5">
    <source>
        <dbReference type="ARBA" id="ARBA00023242"/>
    </source>
</evidence>
<keyword evidence="2" id="KW-0805">Transcription regulation</keyword>
<feature type="domain" description="Myb-like" evidence="7">
    <location>
        <begin position="109"/>
        <end position="161"/>
    </location>
</feature>
<comment type="subcellular location">
    <subcellularLocation>
        <location evidence="1">Nucleus</location>
    </subcellularLocation>
</comment>
<organism evidence="10 11">
    <name type="scientific">Aristolochia fimbriata</name>
    <name type="common">White veined hardy Dutchman's pipe vine</name>
    <dbReference type="NCBI Taxonomy" id="158543"/>
    <lineage>
        <taxon>Eukaryota</taxon>
        <taxon>Viridiplantae</taxon>
        <taxon>Streptophyta</taxon>
        <taxon>Embryophyta</taxon>
        <taxon>Tracheophyta</taxon>
        <taxon>Spermatophyta</taxon>
        <taxon>Magnoliopsida</taxon>
        <taxon>Magnoliidae</taxon>
        <taxon>Piperales</taxon>
        <taxon>Aristolochiaceae</taxon>
        <taxon>Aristolochia</taxon>
    </lineage>
</organism>
<keyword evidence="4" id="KW-0804">Transcription</keyword>
<gene>
    <name evidence="10" type="ORF">H6P81_018351</name>
</gene>
<feature type="domain" description="HTH myb-type" evidence="9">
    <location>
        <begin position="12"/>
        <end position="70"/>
    </location>
</feature>
<dbReference type="AlphaFoldDB" id="A0AAV7E502"/>
<dbReference type="InterPro" id="IPR001005">
    <property type="entry name" value="SANT/Myb"/>
</dbReference>
<sequence length="270" mass="29678">MTSSSSSASPPRDDCGGGEWSAEENKVFENALATYGEETPDRWRRISERLPGKTAEQIARHYECLVEDLGFIDAGRVPIPQYANEGEDSDEDFSGFRGLKRSKNGAREQERRKGIPWTEDEHRLFLMGLNTYGKGDWRSISRNFVISRTPTQVASHAQKYFNRLNSSRTKERRRPSIHDIRSVRSSDVSSPANSVLHPHAASAAFPNFASYNVAPNFASYSVNDLMGAPPGYRHTAPAAFAAGFGGFASGAGMVTPGYGSFVQNSTMGLQ</sequence>
<dbReference type="InterPro" id="IPR009057">
    <property type="entry name" value="Homeodomain-like_sf"/>
</dbReference>
<dbReference type="GO" id="GO:0003677">
    <property type="term" value="F:DNA binding"/>
    <property type="evidence" value="ECO:0007669"/>
    <property type="project" value="UniProtKB-KW"/>
</dbReference>
<dbReference type="InterPro" id="IPR017884">
    <property type="entry name" value="SANT_dom"/>
</dbReference>
<dbReference type="Gene3D" id="1.10.10.60">
    <property type="entry name" value="Homeodomain-like"/>
    <property type="match status" value="2"/>
</dbReference>
<feature type="region of interest" description="Disordered" evidence="6">
    <location>
        <begin position="166"/>
        <end position="190"/>
    </location>
</feature>
<keyword evidence="3" id="KW-0238">DNA-binding</keyword>